<evidence type="ECO:0000313" key="1">
    <source>
        <dbReference type="EMBL" id="SOD20701.1"/>
    </source>
</evidence>
<accession>A0A286AFN2</accession>
<name>A0A286AFN2_9PROT</name>
<sequence length="97" mass="11126">MLSGLSDSVLVLIVFLKIPGLHSVDRILNLFVKYLDQPVNFPWSVNTHHFTYMGYFRKFSITSLTSMISIEMIEESGSMKISCVLVPKSSWRNRLIT</sequence>
<gene>
    <name evidence="1" type="ORF">SAMN06297164_2753</name>
</gene>
<proteinExistence type="predicted"/>
<dbReference type="EMBL" id="OCMU01000002">
    <property type="protein sequence ID" value="SOD20701.1"/>
    <property type="molecule type" value="Genomic_DNA"/>
</dbReference>
<evidence type="ECO:0000313" key="2">
    <source>
        <dbReference type="Proteomes" id="UP000219335"/>
    </source>
</evidence>
<reference evidence="1 2" key="1">
    <citation type="submission" date="2017-09" db="EMBL/GenBank/DDBJ databases">
        <authorList>
            <person name="Ehlers B."/>
            <person name="Leendertz F.H."/>
        </authorList>
    </citation>
    <scope>NUCLEOTIDE SEQUENCE [LARGE SCALE GENOMIC DNA]</scope>
    <source>
        <strain evidence="1 2">Nm42</strain>
    </source>
</reference>
<protein>
    <submittedName>
        <fullName evidence="1">Uncharacterized protein</fullName>
    </submittedName>
</protein>
<dbReference type="Proteomes" id="UP000219335">
    <property type="component" value="Unassembled WGS sequence"/>
</dbReference>
<organism evidence="1 2">
    <name type="scientific">Nitrosomonas ureae</name>
    <dbReference type="NCBI Taxonomy" id="44577"/>
    <lineage>
        <taxon>Bacteria</taxon>
        <taxon>Pseudomonadati</taxon>
        <taxon>Pseudomonadota</taxon>
        <taxon>Betaproteobacteria</taxon>
        <taxon>Nitrosomonadales</taxon>
        <taxon>Nitrosomonadaceae</taxon>
        <taxon>Nitrosomonas</taxon>
    </lineage>
</organism>
<dbReference type="AlphaFoldDB" id="A0A286AFN2"/>